<feature type="region of interest" description="Disordered" evidence="1">
    <location>
        <begin position="1"/>
        <end position="46"/>
    </location>
</feature>
<evidence type="ECO:0000259" key="2">
    <source>
        <dbReference type="Pfam" id="PF14893"/>
    </source>
</evidence>
<evidence type="ECO:0000313" key="4">
    <source>
        <dbReference type="RefSeq" id="XP_019631595.1"/>
    </source>
</evidence>
<feature type="compositionally biased region" description="Polar residues" evidence="1">
    <location>
        <begin position="1"/>
        <end position="11"/>
    </location>
</feature>
<dbReference type="Pfam" id="PF14893">
    <property type="entry name" value="PNMA"/>
    <property type="match status" value="1"/>
</dbReference>
<feature type="domain" description="Paraneoplastic antigen Ma-like C-terminal" evidence="2">
    <location>
        <begin position="76"/>
        <end position="210"/>
    </location>
</feature>
<dbReference type="RefSeq" id="XP_019631595.1">
    <property type="nucleotide sequence ID" value="XM_019776036.1"/>
</dbReference>
<evidence type="ECO:0000313" key="3">
    <source>
        <dbReference type="Proteomes" id="UP000515135"/>
    </source>
</evidence>
<dbReference type="AlphaFoldDB" id="A0A6P4YQ55"/>
<dbReference type="OrthoDB" id="10065209at2759"/>
<evidence type="ECO:0000256" key="1">
    <source>
        <dbReference type="SAM" id="MobiDB-lite"/>
    </source>
</evidence>
<reference evidence="4" key="1">
    <citation type="submission" date="2025-08" db="UniProtKB">
        <authorList>
            <consortium name="RefSeq"/>
        </authorList>
    </citation>
    <scope>IDENTIFICATION</scope>
    <source>
        <tissue evidence="4">Gonad</tissue>
    </source>
</reference>
<gene>
    <name evidence="4" type="primary">LOC109475435</name>
</gene>
<name>A0A6P4YQ55_BRABE</name>
<dbReference type="GeneID" id="109475435"/>
<sequence length="269" mass="30544">MENQEAANPQDNPDGVIPPGNGGDVQVNPEDQNNQNGPENQTQNQNQVVNPVANFGLGYLPFDRKLPKFTGAESSLSVEEWLDEVEGSFDLFNIPEGHRAGLLYRQLEGEARRQVAVLPNAERTDLERLKDRLVEAFGDTAHVSVIMGQFYSRVQLPKETLQSYALALQELLKRADRRRGQPLVDTDSILRDRFLDGIRDEWLRRQLRREVMRAPVENPRTFREIKEEAFHLSGEWGASTSSVQVQASQMVVESTDMTTELTKLREETK</sequence>
<proteinExistence type="predicted"/>
<dbReference type="Proteomes" id="UP000515135">
    <property type="component" value="Unplaced"/>
</dbReference>
<accession>A0A6P4YQ55</accession>
<protein>
    <submittedName>
        <fullName evidence="4">Uncharacterized protein LOC109475435</fullName>
    </submittedName>
</protein>
<feature type="compositionally biased region" description="Polar residues" evidence="1">
    <location>
        <begin position="29"/>
        <end position="39"/>
    </location>
</feature>
<dbReference type="KEGG" id="bbel:109475435"/>
<organism evidence="3 4">
    <name type="scientific">Branchiostoma belcheri</name>
    <name type="common">Amphioxus</name>
    <dbReference type="NCBI Taxonomy" id="7741"/>
    <lineage>
        <taxon>Eukaryota</taxon>
        <taxon>Metazoa</taxon>
        <taxon>Chordata</taxon>
        <taxon>Cephalochordata</taxon>
        <taxon>Leptocardii</taxon>
        <taxon>Amphioxiformes</taxon>
        <taxon>Branchiostomatidae</taxon>
        <taxon>Branchiostoma</taxon>
    </lineage>
</organism>
<dbReference type="InterPro" id="IPR048270">
    <property type="entry name" value="PNMA_C"/>
</dbReference>
<keyword evidence="3" id="KW-1185">Reference proteome</keyword>